<dbReference type="PANTHER" id="PTHR20883:SF48">
    <property type="entry name" value="ECTOINE DIOXYGENASE"/>
    <property type="match status" value="1"/>
</dbReference>
<reference evidence="1 2" key="1">
    <citation type="submission" date="2021-03" db="EMBL/GenBank/DDBJ databases">
        <title>Paenibacillus artemisicola MWE-103 whole genome sequence.</title>
        <authorList>
            <person name="Ham Y.J."/>
        </authorList>
    </citation>
    <scope>NUCLEOTIDE SEQUENCE [LARGE SCALE GENOMIC DNA]</scope>
    <source>
        <strain evidence="1 2">MWE-103</strain>
    </source>
</reference>
<dbReference type="EMBL" id="JAGGDJ010000026">
    <property type="protein sequence ID" value="MBO7747032.1"/>
    <property type="molecule type" value="Genomic_DNA"/>
</dbReference>
<organism evidence="1 2">
    <name type="scientific">Paenibacillus artemisiicola</name>
    <dbReference type="NCBI Taxonomy" id="1172618"/>
    <lineage>
        <taxon>Bacteria</taxon>
        <taxon>Bacillati</taxon>
        <taxon>Bacillota</taxon>
        <taxon>Bacilli</taxon>
        <taxon>Bacillales</taxon>
        <taxon>Paenibacillaceae</taxon>
        <taxon>Paenibacillus</taxon>
    </lineage>
</organism>
<keyword evidence="2" id="KW-1185">Reference proteome</keyword>
<accession>A0ABS3WFD6</accession>
<dbReference type="Pfam" id="PF05721">
    <property type="entry name" value="PhyH"/>
    <property type="match status" value="1"/>
</dbReference>
<gene>
    <name evidence="1" type="ORF">I8J29_22775</name>
</gene>
<comment type="caution">
    <text evidence="1">The sequence shown here is derived from an EMBL/GenBank/DDBJ whole genome shotgun (WGS) entry which is preliminary data.</text>
</comment>
<protein>
    <submittedName>
        <fullName evidence="1">Phytanoyl-CoA dioxygenase family protein</fullName>
    </submittedName>
</protein>
<name>A0ABS3WFD6_9BACL</name>
<keyword evidence="1" id="KW-0223">Dioxygenase</keyword>
<dbReference type="GO" id="GO:0051213">
    <property type="term" value="F:dioxygenase activity"/>
    <property type="evidence" value="ECO:0007669"/>
    <property type="project" value="UniProtKB-KW"/>
</dbReference>
<keyword evidence="1" id="KW-0560">Oxidoreductase</keyword>
<evidence type="ECO:0000313" key="2">
    <source>
        <dbReference type="Proteomes" id="UP000670947"/>
    </source>
</evidence>
<dbReference type="Gene3D" id="2.60.120.620">
    <property type="entry name" value="q2cbj1_9rhob like domain"/>
    <property type="match status" value="1"/>
</dbReference>
<dbReference type="SUPFAM" id="SSF51197">
    <property type="entry name" value="Clavaminate synthase-like"/>
    <property type="match status" value="1"/>
</dbReference>
<dbReference type="Proteomes" id="UP000670947">
    <property type="component" value="Unassembled WGS sequence"/>
</dbReference>
<sequence length="244" mass="27956">MTATMDRISPLSEEQVSFFAENGYLLLRQACSNDLLDIYNLHMYNLAKNEIPDQPDSVENATFSFRVFNPHLKDSFSLQMLKLPIIRGALAQLMGDEAVGVQSMYFFKEPGSKGQAAHQDFEYIHHEPNTMIATSLAMERNDEDNGCLFVIPGSHKLGPLRHGKVKDLMEHADWTTETEGVDLTAEIPVVMEKGDLLFFHSLLVHSSTRNKTKDRFRRSYVCHYIRNDSKVTLREDLKRKIDLF</sequence>
<evidence type="ECO:0000313" key="1">
    <source>
        <dbReference type="EMBL" id="MBO7747032.1"/>
    </source>
</evidence>
<dbReference type="InterPro" id="IPR008775">
    <property type="entry name" value="Phytyl_CoA_dOase-like"/>
</dbReference>
<proteinExistence type="predicted"/>
<dbReference type="RefSeq" id="WP_208849767.1">
    <property type="nucleotide sequence ID" value="NZ_JAGGDJ010000026.1"/>
</dbReference>
<dbReference type="PANTHER" id="PTHR20883">
    <property type="entry name" value="PHYTANOYL-COA DIOXYGENASE DOMAIN CONTAINING 1"/>
    <property type="match status" value="1"/>
</dbReference>